<protein>
    <submittedName>
        <fullName evidence="1">Uncharacterized protein</fullName>
    </submittedName>
</protein>
<dbReference type="AlphaFoldDB" id="A0A2I1C7A3"/>
<keyword evidence="2" id="KW-1185">Reference proteome</keyword>
<evidence type="ECO:0000313" key="1">
    <source>
        <dbReference type="EMBL" id="PKX93518.1"/>
    </source>
</evidence>
<dbReference type="OrthoDB" id="4519260at2759"/>
<comment type="caution">
    <text evidence="1">The sequence shown here is derived from an EMBL/GenBank/DDBJ whole genome shotgun (WGS) entry which is preliminary data.</text>
</comment>
<dbReference type="OMA" id="EARANWG"/>
<dbReference type="GeneID" id="36534472"/>
<dbReference type="VEuPathDB" id="FungiDB:P174DRAFT_440825"/>
<dbReference type="RefSeq" id="XP_024682113.1">
    <property type="nucleotide sequence ID" value="XM_024827147.1"/>
</dbReference>
<dbReference type="EMBL" id="MSZS01000004">
    <property type="protein sequence ID" value="PKX93518.1"/>
    <property type="molecule type" value="Genomic_DNA"/>
</dbReference>
<sequence length="131" mass="14823">MARVQELMGTLPGIVSEMRSLINSRQTAEEARANWGWRHGGPRFTDEITKLKMELRAQGKPVTTCTAFHVFKESKVKNPTGRMIVIPIGGTILFKKGSEVLTPGYYYYIEDERILHGQDMDVILAALEKKK</sequence>
<reference evidence="2" key="1">
    <citation type="journal article" date="2018" name="Proc. Natl. Acad. Sci. U.S.A.">
        <title>Linking secondary metabolites to gene clusters through genome sequencing of six diverse Aspergillus species.</title>
        <authorList>
            <person name="Kaerboelling I."/>
            <person name="Vesth T.C."/>
            <person name="Frisvad J.C."/>
            <person name="Nybo J.L."/>
            <person name="Theobald S."/>
            <person name="Kuo A."/>
            <person name="Bowyer P."/>
            <person name="Matsuda Y."/>
            <person name="Mondo S."/>
            <person name="Lyhne E.K."/>
            <person name="Kogle M.E."/>
            <person name="Clum A."/>
            <person name="Lipzen A."/>
            <person name="Salamov A."/>
            <person name="Ngan C.Y."/>
            <person name="Daum C."/>
            <person name="Chiniquy J."/>
            <person name="Barry K."/>
            <person name="LaButti K."/>
            <person name="Haridas S."/>
            <person name="Simmons B.A."/>
            <person name="Magnuson J.K."/>
            <person name="Mortensen U.H."/>
            <person name="Larsen T.O."/>
            <person name="Grigoriev I.V."/>
            <person name="Baker S.E."/>
            <person name="Andersen M.R."/>
        </authorList>
    </citation>
    <scope>NUCLEOTIDE SEQUENCE [LARGE SCALE GENOMIC DNA]</scope>
    <source>
        <strain evidence="2">IBT 16806</strain>
    </source>
</reference>
<dbReference type="Proteomes" id="UP000234474">
    <property type="component" value="Unassembled WGS sequence"/>
</dbReference>
<gene>
    <name evidence="1" type="ORF">P174DRAFT_440825</name>
</gene>
<organism evidence="1 2">
    <name type="scientific">Aspergillus novofumigatus (strain IBT 16806)</name>
    <dbReference type="NCBI Taxonomy" id="1392255"/>
    <lineage>
        <taxon>Eukaryota</taxon>
        <taxon>Fungi</taxon>
        <taxon>Dikarya</taxon>
        <taxon>Ascomycota</taxon>
        <taxon>Pezizomycotina</taxon>
        <taxon>Eurotiomycetes</taxon>
        <taxon>Eurotiomycetidae</taxon>
        <taxon>Eurotiales</taxon>
        <taxon>Aspergillaceae</taxon>
        <taxon>Aspergillus</taxon>
        <taxon>Aspergillus subgen. Fumigati</taxon>
    </lineage>
</organism>
<name>A0A2I1C7A3_ASPN1</name>
<accession>A0A2I1C7A3</accession>
<proteinExistence type="predicted"/>
<evidence type="ECO:0000313" key="2">
    <source>
        <dbReference type="Proteomes" id="UP000234474"/>
    </source>
</evidence>